<dbReference type="SMART" id="SM00267">
    <property type="entry name" value="GGDEF"/>
    <property type="match status" value="1"/>
</dbReference>
<evidence type="ECO:0000313" key="3">
    <source>
        <dbReference type="Proteomes" id="UP000609346"/>
    </source>
</evidence>
<dbReference type="InterPro" id="IPR003018">
    <property type="entry name" value="GAF"/>
</dbReference>
<evidence type="ECO:0000313" key="2">
    <source>
        <dbReference type="EMBL" id="MBD3918111.1"/>
    </source>
</evidence>
<dbReference type="PANTHER" id="PTHR45138:SF9">
    <property type="entry name" value="DIGUANYLATE CYCLASE DGCM-RELATED"/>
    <property type="match status" value="1"/>
</dbReference>
<dbReference type="InterPro" id="IPR050469">
    <property type="entry name" value="Diguanylate_Cyclase"/>
</dbReference>
<dbReference type="PROSITE" id="PS50887">
    <property type="entry name" value="GGDEF"/>
    <property type="match status" value="1"/>
</dbReference>
<proteinExistence type="predicted"/>
<evidence type="ECO:0000259" key="1">
    <source>
        <dbReference type="PROSITE" id="PS50887"/>
    </source>
</evidence>
<dbReference type="NCBIfam" id="TIGR00254">
    <property type="entry name" value="GGDEF"/>
    <property type="match status" value="1"/>
</dbReference>
<dbReference type="Gene3D" id="3.30.70.270">
    <property type="match status" value="1"/>
</dbReference>
<dbReference type="InterPro" id="IPR029787">
    <property type="entry name" value="Nucleotide_cyclase"/>
</dbReference>
<protein>
    <submittedName>
        <fullName evidence="2">GGDEF domain-containing protein</fullName>
    </submittedName>
</protein>
<dbReference type="Gene3D" id="3.30.450.40">
    <property type="match status" value="2"/>
</dbReference>
<dbReference type="InterPro" id="IPR029016">
    <property type="entry name" value="GAF-like_dom_sf"/>
</dbReference>
<reference evidence="2 3" key="1">
    <citation type="submission" date="2020-09" db="EMBL/GenBank/DDBJ databases">
        <title>Paenibacillus sp. strain PR3 16S rRNA gene Genome sequencing and assembly.</title>
        <authorList>
            <person name="Kim J."/>
        </authorList>
    </citation>
    <scope>NUCLEOTIDE SEQUENCE [LARGE SCALE GENOMIC DNA]</scope>
    <source>
        <strain evidence="2 3">PR3</strain>
    </source>
</reference>
<dbReference type="EMBL" id="JACXZA010000001">
    <property type="protein sequence ID" value="MBD3918111.1"/>
    <property type="molecule type" value="Genomic_DNA"/>
</dbReference>
<keyword evidence="3" id="KW-1185">Reference proteome</keyword>
<sequence>MQDLWYEFEDINSSDIPYLISLLNDSFQDWMAESSGLPLFNQAGLCLLTSDMMVICRSGIFHDETSQLEAARQASCLTFVSHNIETIEHEGWRSVAVPIKRRSDNSFPFVVLTASAKVIDEAITGQLQSASFHLRNCFYRRFERMFVTDILRAQRESEQEARNRASWFAAAKRLYDGIDVASVLSEMMNSLSTLYPESQIRLYLSQDHLEGDPRVLSLQFNHPTGDFVAKAFLEAKPNMRKRDQGFVDVVVPMTGKQAVYGVLRLVLPAAQWNQADFTALTLLADTAGNAFENAKLYEQSNVMIGELRLINELTKRLNQSLKLKDVFHYTTSELMRIYEADCCCLLSYDPAQQQFVVMSSSLPSFENEQFSTEYGFTGVVYRSQEPVIISDYWLTNAVSSRWMEETGSRSLIAAPILAGSEVAGIIMVGHRMPHYFSYDNYKLLQVLSSHIGLAMSNASLHAEVRRMVITDHLTNLNARHYLNDRIQRKQRTDRCGSLILVDIDKFKDVNDTFGHQVGDRILVQVADVIKSSIRGTDTAARWGGEELAVYLPEIRREQAYRIAERIRAKVESDTDPKVTVSCGLSEWTFEDDKVSVEALFYRADMALYQAKHNGRNCVVVG</sequence>
<dbReference type="SUPFAM" id="SSF55073">
    <property type="entry name" value="Nucleotide cyclase"/>
    <property type="match status" value="1"/>
</dbReference>
<name>A0ABR8MST9_9BACL</name>
<gene>
    <name evidence="2" type="ORF">H8B09_05055</name>
</gene>
<dbReference type="Proteomes" id="UP000609346">
    <property type="component" value="Unassembled WGS sequence"/>
</dbReference>
<dbReference type="InterPro" id="IPR043128">
    <property type="entry name" value="Rev_trsase/Diguanyl_cyclase"/>
</dbReference>
<dbReference type="PANTHER" id="PTHR45138">
    <property type="entry name" value="REGULATORY COMPONENTS OF SENSORY TRANSDUCTION SYSTEM"/>
    <property type="match status" value="1"/>
</dbReference>
<dbReference type="CDD" id="cd01949">
    <property type="entry name" value="GGDEF"/>
    <property type="match status" value="1"/>
</dbReference>
<dbReference type="InterPro" id="IPR000160">
    <property type="entry name" value="GGDEF_dom"/>
</dbReference>
<feature type="domain" description="GGDEF" evidence="1">
    <location>
        <begin position="494"/>
        <end position="621"/>
    </location>
</feature>
<dbReference type="Pfam" id="PF13185">
    <property type="entry name" value="GAF_2"/>
    <property type="match status" value="1"/>
</dbReference>
<comment type="caution">
    <text evidence="2">The sequence shown here is derived from an EMBL/GenBank/DDBJ whole genome shotgun (WGS) entry which is preliminary data.</text>
</comment>
<accession>A0ABR8MST9</accession>
<dbReference type="SUPFAM" id="SSF55781">
    <property type="entry name" value="GAF domain-like"/>
    <property type="match status" value="2"/>
</dbReference>
<dbReference type="Pfam" id="PF00990">
    <property type="entry name" value="GGDEF"/>
    <property type="match status" value="1"/>
</dbReference>
<dbReference type="SMART" id="SM00065">
    <property type="entry name" value="GAF"/>
    <property type="match status" value="1"/>
</dbReference>
<organism evidence="2 3">
    <name type="scientific">Paenibacillus terricola</name>
    <dbReference type="NCBI Taxonomy" id="2763503"/>
    <lineage>
        <taxon>Bacteria</taxon>
        <taxon>Bacillati</taxon>
        <taxon>Bacillota</taxon>
        <taxon>Bacilli</taxon>
        <taxon>Bacillales</taxon>
        <taxon>Paenibacillaceae</taxon>
        <taxon>Paenibacillus</taxon>
    </lineage>
</organism>